<sequence>MGSESARPRSRLTESSSSWGQDRRTASIPLAPKVHDPTESLRRFIAAAARAATPWSVTARTERSLRRRRPGPRRCATSASAGSPTLSARRSHLSASLDTEEKRARMAGAAARSGARASRARRRREEASVASQRRHTREQRLRSPEPRSPKTTASSSSGRSEV</sequence>
<feature type="region of interest" description="Disordered" evidence="1">
    <location>
        <begin position="50"/>
        <end position="162"/>
    </location>
</feature>
<proteinExistence type="predicted"/>
<feature type="region of interest" description="Disordered" evidence="1">
    <location>
        <begin position="1"/>
        <end position="37"/>
    </location>
</feature>
<gene>
    <name evidence="2" type="primary">LOC125507014</name>
</gene>
<feature type="compositionally biased region" description="Polar residues" evidence="1">
    <location>
        <begin position="149"/>
        <end position="162"/>
    </location>
</feature>
<dbReference type="AlphaFoldDB" id="A0A8R7QGK0"/>
<reference evidence="2" key="3">
    <citation type="submission" date="2022-06" db="UniProtKB">
        <authorList>
            <consortium name="EnsemblPlants"/>
        </authorList>
    </citation>
    <scope>IDENTIFICATION</scope>
</reference>
<protein>
    <submittedName>
        <fullName evidence="2">Uncharacterized protein</fullName>
    </submittedName>
</protein>
<evidence type="ECO:0000313" key="2">
    <source>
        <dbReference type="EnsemblPlants" id="TuG1812G0500001890.01.T01.cds280218"/>
    </source>
</evidence>
<evidence type="ECO:0000256" key="1">
    <source>
        <dbReference type="SAM" id="MobiDB-lite"/>
    </source>
</evidence>
<feature type="compositionally biased region" description="Low complexity" evidence="1">
    <location>
        <begin position="106"/>
        <end position="117"/>
    </location>
</feature>
<name>A0A8R7QGK0_TRIUA</name>
<dbReference type="Proteomes" id="UP000015106">
    <property type="component" value="Chromosome 5"/>
</dbReference>
<accession>A0A8R7QGK0</accession>
<feature type="compositionally biased region" description="Basic and acidic residues" evidence="1">
    <location>
        <begin position="138"/>
        <end position="148"/>
    </location>
</feature>
<dbReference type="Gramene" id="TuG1812G0500001890.01.T01">
    <property type="protein sequence ID" value="TuG1812G0500001890.01.T01.cds280218"/>
    <property type="gene ID" value="TuG1812G0500001890.01"/>
</dbReference>
<reference evidence="3" key="1">
    <citation type="journal article" date="2013" name="Nature">
        <title>Draft genome of the wheat A-genome progenitor Triticum urartu.</title>
        <authorList>
            <person name="Ling H.Q."/>
            <person name="Zhao S."/>
            <person name="Liu D."/>
            <person name="Wang J."/>
            <person name="Sun H."/>
            <person name="Zhang C."/>
            <person name="Fan H."/>
            <person name="Li D."/>
            <person name="Dong L."/>
            <person name="Tao Y."/>
            <person name="Gao C."/>
            <person name="Wu H."/>
            <person name="Li Y."/>
            <person name="Cui Y."/>
            <person name="Guo X."/>
            <person name="Zheng S."/>
            <person name="Wang B."/>
            <person name="Yu K."/>
            <person name="Liang Q."/>
            <person name="Yang W."/>
            <person name="Lou X."/>
            <person name="Chen J."/>
            <person name="Feng M."/>
            <person name="Jian J."/>
            <person name="Zhang X."/>
            <person name="Luo G."/>
            <person name="Jiang Y."/>
            <person name="Liu J."/>
            <person name="Wang Z."/>
            <person name="Sha Y."/>
            <person name="Zhang B."/>
            <person name="Wu H."/>
            <person name="Tang D."/>
            <person name="Shen Q."/>
            <person name="Xue P."/>
            <person name="Zou S."/>
            <person name="Wang X."/>
            <person name="Liu X."/>
            <person name="Wang F."/>
            <person name="Yang Y."/>
            <person name="An X."/>
            <person name="Dong Z."/>
            <person name="Zhang K."/>
            <person name="Zhang X."/>
            <person name="Luo M.C."/>
            <person name="Dvorak J."/>
            <person name="Tong Y."/>
            <person name="Wang J."/>
            <person name="Yang H."/>
            <person name="Li Z."/>
            <person name="Wang D."/>
            <person name="Zhang A."/>
            <person name="Wang J."/>
        </authorList>
    </citation>
    <scope>NUCLEOTIDE SEQUENCE</scope>
    <source>
        <strain evidence="3">cv. G1812</strain>
    </source>
</reference>
<dbReference type="EnsemblPlants" id="TuG1812G0500001890.01.T01">
    <property type="protein sequence ID" value="TuG1812G0500001890.01.T01.cds280218"/>
    <property type="gene ID" value="TuG1812G0500001890.01"/>
</dbReference>
<reference evidence="2" key="2">
    <citation type="submission" date="2018-03" db="EMBL/GenBank/DDBJ databases">
        <title>The Triticum urartu genome reveals the dynamic nature of wheat genome evolution.</title>
        <authorList>
            <person name="Ling H."/>
            <person name="Ma B."/>
            <person name="Shi X."/>
            <person name="Liu H."/>
            <person name="Dong L."/>
            <person name="Sun H."/>
            <person name="Cao Y."/>
            <person name="Gao Q."/>
            <person name="Zheng S."/>
            <person name="Li Y."/>
            <person name="Yu Y."/>
            <person name="Du H."/>
            <person name="Qi M."/>
            <person name="Li Y."/>
            <person name="Yu H."/>
            <person name="Cui Y."/>
            <person name="Wang N."/>
            <person name="Chen C."/>
            <person name="Wu H."/>
            <person name="Zhao Y."/>
            <person name="Zhang J."/>
            <person name="Li Y."/>
            <person name="Zhou W."/>
            <person name="Zhang B."/>
            <person name="Hu W."/>
            <person name="Eijk M."/>
            <person name="Tang J."/>
            <person name="Witsenboer H."/>
            <person name="Zhao S."/>
            <person name="Li Z."/>
            <person name="Zhang A."/>
            <person name="Wang D."/>
            <person name="Liang C."/>
        </authorList>
    </citation>
    <scope>NUCLEOTIDE SEQUENCE [LARGE SCALE GENOMIC DNA]</scope>
    <source>
        <strain evidence="2">cv. G1812</strain>
    </source>
</reference>
<keyword evidence="3" id="KW-1185">Reference proteome</keyword>
<organism evidence="2 3">
    <name type="scientific">Triticum urartu</name>
    <name type="common">Red wild einkorn</name>
    <name type="synonym">Crithodium urartu</name>
    <dbReference type="NCBI Taxonomy" id="4572"/>
    <lineage>
        <taxon>Eukaryota</taxon>
        <taxon>Viridiplantae</taxon>
        <taxon>Streptophyta</taxon>
        <taxon>Embryophyta</taxon>
        <taxon>Tracheophyta</taxon>
        <taxon>Spermatophyta</taxon>
        <taxon>Magnoliopsida</taxon>
        <taxon>Liliopsida</taxon>
        <taxon>Poales</taxon>
        <taxon>Poaceae</taxon>
        <taxon>BOP clade</taxon>
        <taxon>Pooideae</taxon>
        <taxon>Triticodae</taxon>
        <taxon>Triticeae</taxon>
        <taxon>Triticinae</taxon>
        <taxon>Triticum</taxon>
    </lineage>
</organism>
<evidence type="ECO:0000313" key="3">
    <source>
        <dbReference type="Proteomes" id="UP000015106"/>
    </source>
</evidence>